<keyword evidence="3" id="KW-1185">Reference proteome</keyword>
<accession>A0A072TUW0</accession>
<dbReference type="AlphaFoldDB" id="A0A072TUW0"/>
<evidence type="ECO:0000313" key="1">
    <source>
        <dbReference type="EMBL" id="KEH17330.1"/>
    </source>
</evidence>
<reference evidence="2" key="3">
    <citation type="submission" date="2015-06" db="UniProtKB">
        <authorList>
            <consortium name="EnsemblPlants"/>
        </authorList>
    </citation>
    <scope>IDENTIFICATION</scope>
    <source>
        <strain evidence="2">cv. Jemalong A17</strain>
    </source>
</reference>
<dbReference type="Proteomes" id="UP000002051">
    <property type="component" value="Unassembled WGS sequence"/>
</dbReference>
<reference evidence="1 3" key="2">
    <citation type="journal article" date="2014" name="BMC Genomics">
        <title>An improved genome release (version Mt4.0) for the model legume Medicago truncatula.</title>
        <authorList>
            <person name="Tang H."/>
            <person name="Krishnakumar V."/>
            <person name="Bidwell S."/>
            <person name="Rosen B."/>
            <person name="Chan A."/>
            <person name="Zhou S."/>
            <person name="Gentzbittel L."/>
            <person name="Childs K.L."/>
            <person name="Yandell M."/>
            <person name="Gundlach H."/>
            <person name="Mayer K.F."/>
            <person name="Schwartz D.C."/>
            <person name="Town C.D."/>
        </authorList>
    </citation>
    <scope>GENOME REANNOTATION</scope>
    <source>
        <strain evidence="1">A17</strain>
        <strain evidence="2 3">cv. Jemalong A17</strain>
    </source>
</reference>
<sequence>MHVCMVMLKKTEYMVRVSSIMLESRVTTPFGKDYGLNCTCNKGSTKVPKVIDHFRILSDTEKTPGPTTFVGKSRLSIASRVD</sequence>
<organism evidence="1 3">
    <name type="scientific">Medicago truncatula</name>
    <name type="common">Barrel medic</name>
    <name type="synonym">Medicago tribuloides</name>
    <dbReference type="NCBI Taxonomy" id="3880"/>
    <lineage>
        <taxon>Eukaryota</taxon>
        <taxon>Viridiplantae</taxon>
        <taxon>Streptophyta</taxon>
        <taxon>Embryophyta</taxon>
        <taxon>Tracheophyta</taxon>
        <taxon>Spermatophyta</taxon>
        <taxon>Magnoliopsida</taxon>
        <taxon>eudicotyledons</taxon>
        <taxon>Gunneridae</taxon>
        <taxon>Pentapetalae</taxon>
        <taxon>rosids</taxon>
        <taxon>fabids</taxon>
        <taxon>Fabales</taxon>
        <taxon>Fabaceae</taxon>
        <taxon>Papilionoideae</taxon>
        <taxon>50 kb inversion clade</taxon>
        <taxon>NPAAA clade</taxon>
        <taxon>Hologalegina</taxon>
        <taxon>IRL clade</taxon>
        <taxon>Trifolieae</taxon>
        <taxon>Medicago</taxon>
    </lineage>
</organism>
<evidence type="ECO:0000313" key="2">
    <source>
        <dbReference type="EnsemblPlants" id="KEH17330"/>
    </source>
</evidence>
<name>A0A072TUW0_MEDTR</name>
<dbReference type="HOGENOM" id="CLU_194057_0_0_1"/>
<reference evidence="1 3" key="1">
    <citation type="journal article" date="2011" name="Nature">
        <title>The Medicago genome provides insight into the evolution of rhizobial symbioses.</title>
        <authorList>
            <person name="Young N.D."/>
            <person name="Debelle F."/>
            <person name="Oldroyd G.E."/>
            <person name="Geurts R."/>
            <person name="Cannon S.B."/>
            <person name="Udvardi M.K."/>
            <person name="Benedito V.A."/>
            <person name="Mayer K.F."/>
            <person name="Gouzy J."/>
            <person name="Schoof H."/>
            <person name="Van de Peer Y."/>
            <person name="Proost S."/>
            <person name="Cook D.R."/>
            <person name="Meyers B.C."/>
            <person name="Spannagl M."/>
            <person name="Cheung F."/>
            <person name="De Mita S."/>
            <person name="Krishnakumar V."/>
            <person name="Gundlach H."/>
            <person name="Zhou S."/>
            <person name="Mudge J."/>
            <person name="Bharti A.K."/>
            <person name="Murray J.D."/>
            <person name="Naoumkina M.A."/>
            <person name="Rosen B."/>
            <person name="Silverstein K.A."/>
            <person name="Tang H."/>
            <person name="Rombauts S."/>
            <person name="Zhao P.X."/>
            <person name="Zhou P."/>
            <person name="Barbe V."/>
            <person name="Bardou P."/>
            <person name="Bechner M."/>
            <person name="Bellec A."/>
            <person name="Berger A."/>
            <person name="Berges H."/>
            <person name="Bidwell S."/>
            <person name="Bisseling T."/>
            <person name="Choisne N."/>
            <person name="Couloux A."/>
            <person name="Denny R."/>
            <person name="Deshpande S."/>
            <person name="Dai X."/>
            <person name="Doyle J.J."/>
            <person name="Dudez A.M."/>
            <person name="Farmer A.D."/>
            <person name="Fouteau S."/>
            <person name="Franken C."/>
            <person name="Gibelin C."/>
            <person name="Gish J."/>
            <person name="Goldstein S."/>
            <person name="Gonzalez A.J."/>
            <person name="Green P.J."/>
            <person name="Hallab A."/>
            <person name="Hartog M."/>
            <person name="Hua A."/>
            <person name="Humphray S.J."/>
            <person name="Jeong D.H."/>
            <person name="Jing Y."/>
            <person name="Jocker A."/>
            <person name="Kenton S.M."/>
            <person name="Kim D.J."/>
            <person name="Klee K."/>
            <person name="Lai H."/>
            <person name="Lang C."/>
            <person name="Lin S."/>
            <person name="Macmil S.L."/>
            <person name="Magdelenat G."/>
            <person name="Matthews L."/>
            <person name="McCorrison J."/>
            <person name="Monaghan E.L."/>
            <person name="Mun J.H."/>
            <person name="Najar F.Z."/>
            <person name="Nicholson C."/>
            <person name="Noirot C."/>
            <person name="O'Bleness M."/>
            <person name="Paule C.R."/>
            <person name="Poulain J."/>
            <person name="Prion F."/>
            <person name="Qin B."/>
            <person name="Qu C."/>
            <person name="Retzel E.F."/>
            <person name="Riddle C."/>
            <person name="Sallet E."/>
            <person name="Samain S."/>
            <person name="Samson N."/>
            <person name="Sanders I."/>
            <person name="Saurat O."/>
            <person name="Scarpelli C."/>
            <person name="Schiex T."/>
            <person name="Segurens B."/>
            <person name="Severin A.J."/>
            <person name="Sherrier D.J."/>
            <person name="Shi R."/>
            <person name="Sims S."/>
            <person name="Singer S.R."/>
            <person name="Sinharoy S."/>
            <person name="Sterck L."/>
            <person name="Viollet A."/>
            <person name="Wang B.B."/>
            <person name="Wang K."/>
            <person name="Wang M."/>
            <person name="Wang X."/>
            <person name="Warfsmann J."/>
            <person name="Weissenbach J."/>
            <person name="White D.D."/>
            <person name="White J.D."/>
            <person name="Wiley G.B."/>
            <person name="Wincker P."/>
            <person name="Xing Y."/>
            <person name="Yang L."/>
            <person name="Yao Z."/>
            <person name="Ying F."/>
            <person name="Zhai J."/>
            <person name="Zhou L."/>
            <person name="Zuber A."/>
            <person name="Denarie J."/>
            <person name="Dixon R.A."/>
            <person name="May G.D."/>
            <person name="Schwartz D.C."/>
            <person name="Rogers J."/>
            <person name="Quetier F."/>
            <person name="Town C.D."/>
            <person name="Roe B.A."/>
        </authorList>
    </citation>
    <scope>NUCLEOTIDE SEQUENCE [LARGE SCALE GENOMIC DNA]</scope>
    <source>
        <strain evidence="1">A17</strain>
        <strain evidence="2 3">cv. Jemalong A17</strain>
    </source>
</reference>
<gene>
    <name evidence="1" type="ORF">MTR_0023s0340</name>
</gene>
<proteinExistence type="predicted"/>
<protein>
    <submittedName>
        <fullName evidence="1 2">Uncharacterized protein</fullName>
    </submittedName>
</protein>
<dbReference type="EMBL" id="KL402748">
    <property type="protein sequence ID" value="KEH17330.1"/>
    <property type="molecule type" value="Genomic_DNA"/>
</dbReference>
<evidence type="ECO:0000313" key="3">
    <source>
        <dbReference type="Proteomes" id="UP000002051"/>
    </source>
</evidence>
<dbReference type="EnsemblPlants" id="KEH17330">
    <property type="protein sequence ID" value="KEH17330"/>
    <property type="gene ID" value="MTR_0023s0340"/>
</dbReference>